<dbReference type="Proteomes" id="UP000092445">
    <property type="component" value="Unassembled WGS sequence"/>
</dbReference>
<dbReference type="VEuPathDB" id="VectorBase:GPAI013739"/>
<keyword evidence="1" id="KW-1133">Transmembrane helix</keyword>
<keyword evidence="1" id="KW-0812">Transmembrane</keyword>
<feature type="transmembrane region" description="Helical" evidence="1">
    <location>
        <begin position="159"/>
        <end position="179"/>
    </location>
</feature>
<evidence type="ECO:0000313" key="2">
    <source>
        <dbReference type="EnsemblMetazoa" id="GPAI013739-PA"/>
    </source>
</evidence>
<reference evidence="3" key="1">
    <citation type="submission" date="2014-03" db="EMBL/GenBank/DDBJ databases">
        <authorList>
            <person name="Aksoy S."/>
            <person name="Warren W."/>
            <person name="Wilson R.K."/>
        </authorList>
    </citation>
    <scope>NUCLEOTIDE SEQUENCE [LARGE SCALE GENOMIC DNA]</scope>
    <source>
        <strain evidence="3">IAEA</strain>
    </source>
</reference>
<name>A0A1A9ZGB6_GLOPL</name>
<proteinExistence type="predicted"/>
<organism evidence="2 3">
    <name type="scientific">Glossina pallidipes</name>
    <name type="common">Tsetse fly</name>
    <dbReference type="NCBI Taxonomy" id="7398"/>
    <lineage>
        <taxon>Eukaryota</taxon>
        <taxon>Metazoa</taxon>
        <taxon>Ecdysozoa</taxon>
        <taxon>Arthropoda</taxon>
        <taxon>Hexapoda</taxon>
        <taxon>Insecta</taxon>
        <taxon>Pterygota</taxon>
        <taxon>Neoptera</taxon>
        <taxon>Endopterygota</taxon>
        <taxon>Diptera</taxon>
        <taxon>Brachycera</taxon>
        <taxon>Muscomorpha</taxon>
        <taxon>Hippoboscoidea</taxon>
        <taxon>Glossinidae</taxon>
        <taxon>Glossina</taxon>
    </lineage>
</organism>
<keyword evidence="1" id="KW-0472">Membrane</keyword>
<reference evidence="2" key="2">
    <citation type="submission" date="2020-05" db="UniProtKB">
        <authorList>
            <consortium name="EnsemblMetazoa"/>
        </authorList>
    </citation>
    <scope>IDENTIFICATION</scope>
    <source>
        <strain evidence="2">IAEA</strain>
    </source>
</reference>
<sequence>MHRMSMFFFRLHNLQRAEESKRKKSVERQRLRQRQRRGAKVFRSVINSTGHLTLAPSRLFEKTPMSPSDSLDEIALQIPRRKFEEQHSSIATSSRSLLADSRTLVTHKLNSIKSTSFTATSFIIPNDFLKFFCPSFRLMYFCVQHARFRLLIRKTKDNVMQIAGIIAFWVAAGVIRIMIVMKSKPTGPAAPPPS</sequence>
<evidence type="ECO:0000313" key="3">
    <source>
        <dbReference type="Proteomes" id="UP000092445"/>
    </source>
</evidence>
<keyword evidence="3" id="KW-1185">Reference proteome</keyword>
<dbReference type="EnsemblMetazoa" id="GPAI013739-RA">
    <property type="protein sequence ID" value="GPAI013739-PA"/>
    <property type="gene ID" value="GPAI013739"/>
</dbReference>
<protein>
    <submittedName>
        <fullName evidence="2">Uncharacterized protein</fullName>
    </submittedName>
</protein>
<evidence type="ECO:0000256" key="1">
    <source>
        <dbReference type="SAM" id="Phobius"/>
    </source>
</evidence>
<accession>A0A1A9ZGB6</accession>
<dbReference type="AlphaFoldDB" id="A0A1A9ZGB6"/>